<sequence>MHELPLYIDLESVRAAHACWDHRWIAYLANRLVASGKMDDAFLAASSKKGTAEHDAVEIVLKGAEIELPAGVAFPDKNGKMRNEVRVRWWASEAEDLTGMVIGPPSLYEATRGLPATPEALQAYPPIEPPVFFGHYWFTGQPDLQAPNVACLDYSVARNGKLVAYRWDGEHALDPASFIW</sequence>
<evidence type="ECO:0000313" key="2">
    <source>
        <dbReference type="Proteomes" id="UP000285123"/>
    </source>
</evidence>
<dbReference type="EMBL" id="AYKF01000142">
    <property type="protein sequence ID" value="ROO23728.1"/>
    <property type="molecule type" value="Genomic_DNA"/>
</dbReference>
<name>A0A423PDS2_9GAMM</name>
<proteinExistence type="predicted"/>
<evidence type="ECO:0000313" key="1">
    <source>
        <dbReference type="EMBL" id="ROO23728.1"/>
    </source>
</evidence>
<dbReference type="InterPro" id="IPR029052">
    <property type="entry name" value="Metallo-depent_PP-like"/>
</dbReference>
<protein>
    <submittedName>
        <fullName evidence="1">Phosphoesterase</fullName>
    </submittedName>
</protein>
<gene>
    <name evidence="1" type="ORF">SAHL_16750</name>
</gene>
<reference evidence="1 2" key="1">
    <citation type="submission" date="2013-10" db="EMBL/GenBank/DDBJ databases">
        <title>Salinisphaera halophila YIM 95161 Genome Sequencing.</title>
        <authorList>
            <person name="Lai Q."/>
            <person name="Li C."/>
            <person name="Shao Z."/>
        </authorList>
    </citation>
    <scope>NUCLEOTIDE SEQUENCE [LARGE SCALE GENOMIC DNA]</scope>
    <source>
        <strain evidence="1 2">YIM 95161</strain>
    </source>
</reference>
<dbReference type="OrthoDB" id="9807890at2"/>
<dbReference type="RefSeq" id="WP_123592540.1">
    <property type="nucleotide sequence ID" value="NZ_AYKF01000142.1"/>
</dbReference>
<accession>A0A423PDS2</accession>
<organism evidence="1 2">
    <name type="scientific">Salinisphaera orenii YIM 95161</name>
    <dbReference type="NCBI Taxonomy" id="1051139"/>
    <lineage>
        <taxon>Bacteria</taxon>
        <taxon>Pseudomonadati</taxon>
        <taxon>Pseudomonadota</taxon>
        <taxon>Gammaproteobacteria</taxon>
        <taxon>Salinisphaerales</taxon>
        <taxon>Salinisphaeraceae</taxon>
        <taxon>Salinisphaera</taxon>
    </lineage>
</organism>
<dbReference type="AlphaFoldDB" id="A0A423PDS2"/>
<dbReference type="Proteomes" id="UP000285123">
    <property type="component" value="Unassembled WGS sequence"/>
</dbReference>
<comment type="caution">
    <text evidence="1">The sequence shown here is derived from an EMBL/GenBank/DDBJ whole genome shotgun (WGS) entry which is preliminary data.</text>
</comment>
<dbReference type="Gene3D" id="3.60.21.10">
    <property type="match status" value="1"/>
</dbReference>